<evidence type="ECO:0000313" key="3">
    <source>
        <dbReference type="Proteomes" id="UP000002038"/>
    </source>
</evidence>
<feature type="region of interest" description="Disordered" evidence="1">
    <location>
        <begin position="135"/>
        <end position="160"/>
    </location>
</feature>
<dbReference type="RefSeq" id="XP_031575627.1">
    <property type="nucleotide sequence ID" value="XM_031719751.1"/>
</dbReference>
<evidence type="ECO:0000256" key="1">
    <source>
        <dbReference type="SAM" id="MobiDB-lite"/>
    </source>
</evidence>
<accession>A0A179UA50</accession>
<dbReference type="RefSeq" id="XP_031575626.1">
    <property type="nucleotide sequence ID" value="XM_031719750.1"/>
</dbReference>
<dbReference type="Proteomes" id="UP000002038">
    <property type="component" value="Unassembled WGS sequence"/>
</dbReference>
<sequence length="242" mass="26768">MTTPASMDRILQQDEVPPVHTANRPPQLNPTVTGPQSRCDPRSSFSDDDQAEADFEIIEVTSASENGGNDELAYSSSTFSDIDDIESPNPYLFYVLPLMEEHDNEEDVFLLVIPYWCDEQPGLSHLLDEDRVYPWTPANPDPTDSASHDDTDTEGNYSVPSSRVNSAILNPFDFAAHRDVSGEDRIWSMSMSIMSSSSSSSSGMNCSGWSESASIFVRYAESHLDDMVDGRIGRSPERLATI</sequence>
<dbReference type="VEuPathDB" id="FungiDB:BDBG_00147"/>
<evidence type="ECO:0000313" key="2">
    <source>
        <dbReference type="EMBL" id="OAT03422.1"/>
    </source>
</evidence>
<gene>
    <name evidence="2" type="ORF">BDBG_00147</name>
</gene>
<dbReference type="EMBL" id="GG657448">
    <property type="protein sequence ID" value="OAT03422.1"/>
    <property type="molecule type" value="Genomic_DNA"/>
</dbReference>
<protein>
    <submittedName>
        <fullName evidence="2">Uncharacterized protein</fullName>
    </submittedName>
</protein>
<organism evidence="2 3">
    <name type="scientific">Blastomyces gilchristii (strain SLH14081)</name>
    <name type="common">Blastomyces dermatitidis</name>
    <dbReference type="NCBI Taxonomy" id="559298"/>
    <lineage>
        <taxon>Eukaryota</taxon>
        <taxon>Fungi</taxon>
        <taxon>Dikarya</taxon>
        <taxon>Ascomycota</taxon>
        <taxon>Pezizomycotina</taxon>
        <taxon>Eurotiomycetes</taxon>
        <taxon>Eurotiomycetidae</taxon>
        <taxon>Onygenales</taxon>
        <taxon>Ajellomycetaceae</taxon>
        <taxon>Blastomyces</taxon>
    </lineage>
</organism>
<keyword evidence="3" id="KW-1185">Reference proteome</keyword>
<dbReference type="AlphaFoldDB" id="A0A179UA50"/>
<dbReference type="EMBL" id="GG657448">
    <property type="protein sequence ID" value="OAT03421.1"/>
    <property type="molecule type" value="Genomic_DNA"/>
</dbReference>
<reference evidence="3" key="2">
    <citation type="journal article" date="2015" name="PLoS Genet.">
        <title>The dynamic genome and transcriptome of the human fungal pathogen Blastomyces and close relative Emmonsia.</title>
        <authorList>
            <person name="Munoz J.F."/>
            <person name="Gauthier G.M."/>
            <person name="Desjardins C.A."/>
            <person name="Gallo J.E."/>
            <person name="Holder J."/>
            <person name="Sullivan T.D."/>
            <person name="Marty A.J."/>
            <person name="Carmen J.C."/>
            <person name="Chen Z."/>
            <person name="Ding L."/>
            <person name="Gujja S."/>
            <person name="Magrini V."/>
            <person name="Misas E."/>
            <person name="Mitreva M."/>
            <person name="Priest M."/>
            <person name="Saif S."/>
            <person name="Whiston E.A."/>
            <person name="Young S."/>
            <person name="Zeng Q."/>
            <person name="Goldman W.E."/>
            <person name="Mardis E.R."/>
            <person name="Taylor J.W."/>
            <person name="McEwen J.G."/>
            <person name="Clay O.K."/>
            <person name="Klein B.S."/>
            <person name="Cuomo C.A."/>
        </authorList>
    </citation>
    <scope>NUCLEOTIDE SEQUENCE [LARGE SCALE GENOMIC DNA]</scope>
    <source>
        <strain evidence="3">SLH14081</strain>
    </source>
</reference>
<proteinExistence type="predicted"/>
<name>A0A179UA50_BLAGS</name>
<dbReference type="OrthoDB" id="4188447at2759"/>
<reference evidence="2" key="1">
    <citation type="submission" date="2009-02" db="EMBL/GenBank/DDBJ databases">
        <title>The Genome Sequence of Blastomyces dermatitidis strain SLH14081.</title>
        <authorList>
            <consortium name="The Broad Institute Genome Sequencing Platform"/>
            <consortium name="Broad Institute Microbial Sequencing Center."/>
            <person name="Champion M."/>
            <person name="Cuomo C."/>
            <person name="Ma L.-J."/>
            <person name="Henn M.R."/>
            <person name="Klein B."/>
            <person name="Goldman B."/>
            <person name="Young S."/>
            <person name="Kodira C.D."/>
            <person name="Zeng Q."/>
            <person name="Koehrsen M."/>
            <person name="Alvarado L."/>
            <person name="Berlin A.M."/>
            <person name="Heiman D.I."/>
            <person name="Hepburn T.A."/>
            <person name="Saif S."/>
            <person name="Shea T.D."/>
            <person name="Shenoy N."/>
            <person name="Sykes S."/>
            <person name="Galagan J."/>
            <person name="Nusbaum C."/>
            <person name="Birren B."/>
        </authorList>
    </citation>
    <scope>NUCLEOTIDE SEQUENCE</scope>
    <source>
        <strain evidence="2">SLH14081</strain>
    </source>
</reference>
<feature type="region of interest" description="Disordered" evidence="1">
    <location>
        <begin position="1"/>
        <end position="53"/>
    </location>
</feature>
<dbReference type="KEGG" id="bgh:BDBG_00147"/>
<feature type="compositionally biased region" description="Polar residues" evidence="1">
    <location>
        <begin position="24"/>
        <end position="36"/>
    </location>
</feature>
<dbReference type="GeneID" id="8510791"/>